<sequence>MCDALRIRLLYKMKLALQIIPLQVVFSSLWWRLSLPSRDHVLQKRHESDRVRGVIFGLVHVECANASMQLKRIVKKMRQTSGSASRPIGHLPKPMVVPVSSSSL</sequence>
<dbReference type="Proteomes" id="UP000287651">
    <property type="component" value="Unassembled WGS sequence"/>
</dbReference>
<comment type="caution">
    <text evidence="2">The sequence shown here is derived from an EMBL/GenBank/DDBJ whole genome shotgun (WGS) entry which is preliminary data.</text>
</comment>
<organism evidence="2 3">
    <name type="scientific">Ensete ventricosum</name>
    <name type="common">Abyssinian banana</name>
    <name type="synonym">Musa ensete</name>
    <dbReference type="NCBI Taxonomy" id="4639"/>
    <lineage>
        <taxon>Eukaryota</taxon>
        <taxon>Viridiplantae</taxon>
        <taxon>Streptophyta</taxon>
        <taxon>Embryophyta</taxon>
        <taxon>Tracheophyta</taxon>
        <taxon>Spermatophyta</taxon>
        <taxon>Magnoliopsida</taxon>
        <taxon>Liliopsida</taxon>
        <taxon>Zingiberales</taxon>
        <taxon>Musaceae</taxon>
        <taxon>Ensete</taxon>
    </lineage>
</organism>
<feature type="region of interest" description="Disordered" evidence="1">
    <location>
        <begin position="81"/>
        <end position="104"/>
    </location>
</feature>
<evidence type="ECO:0000313" key="2">
    <source>
        <dbReference type="EMBL" id="RRT54251.1"/>
    </source>
</evidence>
<evidence type="ECO:0000256" key="1">
    <source>
        <dbReference type="SAM" id="MobiDB-lite"/>
    </source>
</evidence>
<dbReference type="AlphaFoldDB" id="A0A426YRA1"/>
<proteinExistence type="predicted"/>
<name>A0A426YRA1_ENSVE</name>
<evidence type="ECO:0000313" key="3">
    <source>
        <dbReference type="Proteomes" id="UP000287651"/>
    </source>
</evidence>
<reference evidence="2 3" key="1">
    <citation type="journal article" date="2014" name="Agronomy (Basel)">
        <title>A Draft Genome Sequence for Ensete ventricosum, the Drought-Tolerant Tree Against Hunger.</title>
        <authorList>
            <person name="Harrison J."/>
            <person name="Moore K.A."/>
            <person name="Paszkiewicz K."/>
            <person name="Jones T."/>
            <person name="Grant M."/>
            <person name="Ambacheew D."/>
            <person name="Muzemil S."/>
            <person name="Studholme D.J."/>
        </authorList>
    </citation>
    <scope>NUCLEOTIDE SEQUENCE [LARGE SCALE GENOMIC DNA]</scope>
</reference>
<dbReference type="EMBL" id="AMZH03010698">
    <property type="protein sequence ID" value="RRT54251.1"/>
    <property type="molecule type" value="Genomic_DNA"/>
</dbReference>
<feature type="compositionally biased region" description="Low complexity" evidence="1">
    <location>
        <begin position="92"/>
        <end position="104"/>
    </location>
</feature>
<protein>
    <submittedName>
        <fullName evidence="2">Uncharacterized protein</fullName>
    </submittedName>
</protein>
<accession>A0A426YRA1</accession>
<gene>
    <name evidence="2" type="ORF">B296_00032933</name>
</gene>